<dbReference type="GO" id="GO:0022857">
    <property type="term" value="F:transmembrane transporter activity"/>
    <property type="evidence" value="ECO:0007669"/>
    <property type="project" value="UniProtKB-UniRule"/>
</dbReference>
<dbReference type="InterPro" id="IPR055348">
    <property type="entry name" value="DctQ"/>
</dbReference>
<evidence type="ECO:0000259" key="10">
    <source>
        <dbReference type="Pfam" id="PF04290"/>
    </source>
</evidence>
<evidence type="ECO:0000256" key="4">
    <source>
        <dbReference type="ARBA" id="ARBA00022519"/>
    </source>
</evidence>
<keyword evidence="7 9" id="KW-0472">Membrane</keyword>
<accession>A0A5D4GSH7</accession>
<evidence type="ECO:0000256" key="2">
    <source>
        <dbReference type="ARBA" id="ARBA00022448"/>
    </source>
</evidence>
<feature type="domain" description="Tripartite ATP-independent periplasmic transporters DctQ component" evidence="10">
    <location>
        <begin position="22"/>
        <end position="153"/>
    </location>
</feature>
<protein>
    <recommendedName>
        <fullName evidence="9">TRAP transporter small permease protein</fullName>
    </recommendedName>
</protein>
<proteinExistence type="inferred from homology"/>
<keyword evidence="6 9" id="KW-1133">Transmembrane helix</keyword>
<dbReference type="AlphaFoldDB" id="A0A5D4GSH7"/>
<gene>
    <name evidence="11" type="ORF">FY036_18445</name>
</gene>
<reference evidence="11 12" key="1">
    <citation type="submission" date="2019-08" db="EMBL/GenBank/DDBJ databases">
        <authorList>
            <person name="Seo Y.L."/>
        </authorList>
    </citation>
    <scope>NUCLEOTIDE SEQUENCE [LARGE SCALE GENOMIC DNA]</scope>
    <source>
        <strain evidence="11 12">MaA-C15</strain>
    </source>
</reference>
<evidence type="ECO:0000256" key="1">
    <source>
        <dbReference type="ARBA" id="ARBA00004429"/>
    </source>
</evidence>
<sequence length="164" mass="18371">MKALSILRTAERIAIVAIFLIMVALYFLNVVGRQFGGTLATNLAWIEEAVRLMSLFLVFLALGLALEKGRHVGVHTWRDGIAAATRLPVRRIIDAVGVIFSLYLAWLGYQMTVFVHSMGQTSPTLNMPIFWMYLAPTIGFILLALRYGLSFFGVIDRYSAQDKE</sequence>
<dbReference type="GO" id="GO:0015740">
    <property type="term" value="P:C4-dicarboxylate transport"/>
    <property type="evidence" value="ECO:0007669"/>
    <property type="project" value="TreeGrafter"/>
</dbReference>
<dbReference type="GO" id="GO:0005886">
    <property type="term" value="C:plasma membrane"/>
    <property type="evidence" value="ECO:0007669"/>
    <property type="project" value="UniProtKB-SubCell"/>
</dbReference>
<comment type="caution">
    <text evidence="11">The sequence shown here is derived from an EMBL/GenBank/DDBJ whole genome shotgun (WGS) entry which is preliminary data.</text>
</comment>
<dbReference type="Pfam" id="PF04290">
    <property type="entry name" value="DctQ"/>
    <property type="match status" value="1"/>
</dbReference>
<dbReference type="PANTHER" id="PTHR35011">
    <property type="entry name" value="2,3-DIKETO-L-GULONATE TRAP TRANSPORTER SMALL PERMEASE PROTEIN YIAM"/>
    <property type="match status" value="1"/>
</dbReference>
<comment type="subunit">
    <text evidence="9">The complex comprises the extracytoplasmic solute receptor protein and the two transmembrane proteins.</text>
</comment>
<dbReference type="EMBL" id="VSZS01000066">
    <property type="protein sequence ID" value="TYR30689.1"/>
    <property type="molecule type" value="Genomic_DNA"/>
</dbReference>
<keyword evidence="5 9" id="KW-0812">Transmembrane</keyword>
<dbReference type="RefSeq" id="WP_148916225.1">
    <property type="nucleotide sequence ID" value="NZ_VSZS01000066.1"/>
</dbReference>
<evidence type="ECO:0000313" key="12">
    <source>
        <dbReference type="Proteomes" id="UP000323258"/>
    </source>
</evidence>
<keyword evidence="4 9" id="KW-0997">Cell inner membrane</keyword>
<organism evidence="11 12">
    <name type="scientific">Neoaquamicrobium microcysteis</name>
    <dbReference type="NCBI Taxonomy" id="2682781"/>
    <lineage>
        <taxon>Bacteria</taxon>
        <taxon>Pseudomonadati</taxon>
        <taxon>Pseudomonadota</taxon>
        <taxon>Alphaproteobacteria</taxon>
        <taxon>Hyphomicrobiales</taxon>
        <taxon>Phyllobacteriaceae</taxon>
        <taxon>Neoaquamicrobium</taxon>
    </lineage>
</organism>
<evidence type="ECO:0000256" key="5">
    <source>
        <dbReference type="ARBA" id="ARBA00022692"/>
    </source>
</evidence>
<evidence type="ECO:0000256" key="7">
    <source>
        <dbReference type="ARBA" id="ARBA00023136"/>
    </source>
</evidence>
<dbReference type="OrthoDB" id="7843639at2"/>
<dbReference type="InterPro" id="IPR007387">
    <property type="entry name" value="TRAP_DctQ"/>
</dbReference>
<feature type="transmembrane region" description="Helical" evidence="9">
    <location>
        <begin position="129"/>
        <end position="149"/>
    </location>
</feature>
<comment type="similarity">
    <text evidence="8 9">Belongs to the TRAP transporter small permease family.</text>
</comment>
<evidence type="ECO:0000256" key="3">
    <source>
        <dbReference type="ARBA" id="ARBA00022475"/>
    </source>
</evidence>
<evidence type="ECO:0000256" key="6">
    <source>
        <dbReference type="ARBA" id="ARBA00022989"/>
    </source>
</evidence>
<comment type="subcellular location">
    <subcellularLocation>
        <location evidence="1 9">Cell inner membrane</location>
        <topology evidence="1 9">Multi-pass membrane protein</topology>
    </subcellularLocation>
</comment>
<reference evidence="11 12" key="2">
    <citation type="submission" date="2019-09" db="EMBL/GenBank/DDBJ databases">
        <title>Mesorhizobium sp. MaA-C15 isolated from Microcystis aeruginosa.</title>
        <authorList>
            <person name="Jeong S.E."/>
            <person name="Jin H.M."/>
            <person name="Jeon C.O."/>
        </authorList>
    </citation>
    <scope>NUCLEOTIDE SEQUENCE [LARGE SCALE GENOMIC DNA]</scope>
    <source>
        <strain evidence="11 12">MaA-C15</strain>
    </source>
</reference>
<keyword evidence="12" id="KW-1185">Reference proteome</keyword>
<evidence type="ECO:0000256" key="9">
    <source>
        <dbReference type="RuleBase" id="RU369079"/>
    </source>
</evidence>
<feature type="transmembrane region" description="Helical" evidence="9">
    <location>
        <begin position="12"/>
        <end position="29"/>
    </location>
</feature>
<feature type="transmembrane region" description="Helical" evidence="9">
    <location>
        <begin position="49"/>
        <end position="66"/>
    </location>
</feature>
<name>A0A5D4GSH7_9HYPH</name>
<keyword evidence="3" id="KW-1003">Cell membrane</keyword>
<evidence type="ECO:0000256" key="8">
    <source>
        <dbReference type="ARBA" id="ARBA00038436"/>
    </source>
</evidence>
<evidence type="ECO:0000313" key="11">
    <source>
        <dbReference type="EMBL" id="TYR30689.1"/>
    </source>
</evidence>
<keyword evidence="2 9" id="KW-0813">Transport</keyword>
<comment type="function">
    <text evidence="9">Part of the tripartite ATP-independent periplasmic (TRAP) transport system.</text>
</comment>
<feature type="transmembrane region" description="Helical" evidence="9">
    <location>
        <begin position="87"/>
        <end position="109"/>
    </location>
</feature>
<dbReference type="PANTHER" id="PTHR35011:SF5">
    <property type="entry name" value="SIALIC ACID TRAP TRANSPORTER SMALL PERMEASE PROTEIN SIAQ"/>
    <property type="match status" value="1"/>
</dbReference>
<dbReference type="Proteomes" id="UP000323258">
    <property type="component" value="Unassembled WGS sequence"/>
</dbReference>